<proteinExistence type="predicted"/>
<keyword evidence="3" id="KW-1185">Reference proteome</keyword>
<protein>
    <submittedName>
        <fullName evidence="2">Uncharacterized protein</fullName>
    </submittedName>
</protein>
<keyword evidence="1" id="KW-0472">Membrane</keyword>
<feature type="transmembrane region" description="Helical" evidence="1">
    <location>
        <begin position="35"/>
        <end position="55"/>
    </location>
</feature>
<keyword evidence="1" id="KW-1133">Transmembrane helix</keyword>
<name>A0A0R1RC76_9LACO</name>
<evidence type="ECO:0000313" key="3">
    <source>
        <dbReference type="Proteomes" id="UP000051790"/>
    </source>
</evidence>
<comment type="caution">
    <text evidence="2">The sequence shown here is derived from an EMBL/GenBank/DDBJ whole genome shotgun (WGS) entry which is preliminary data.</text>
</comment>
<dbReference type="AlphaFoldDB" id="A0A0R1RC76"/>
<organism evidence="2 3">
    <name type="scientific">Lacticaseibacillus manihotivorans DSM 13343 = JCM 12514</name>
    <dbReference type="NCBI Taxonomy" id="1423769"/>
    <lineage>
        <taxon>Bacteria</taxon>
        <taxon>Bacillati</taxon>
        <taxon>Bacillota</taxon>
        <taxon>Bacilli</taxon>
        <taxon>Lactobacillales</taxon>
        <taxon>Lactobacillaceae</taxon>
        <taxon>Lacticaseibacillus</taxon>
    </lineage>
</organism>
<evidence type="ECO:0000256" key="1">
    <source>
        <dbReference type="SAM" id="Phobius"/>
    </source>
</evidence>
<dbReference type="Proteomes" id="UP000051790">
    <property type="component" value="Unassembled WGS sequence"/>
</dbReference>
<gene>
    <name evidence="2" type="ORF">FD01_GL002430</name>
</gene>
<reference evidence="2 3" key="1">
    <citation type="journal article" date="2015" name="Genome Announc.">
        <title>Expanding the biotechnology potential of lactobacilli through comparative genomics of 213 strains and associated genera.</title>
        <authorList>
            <person name="Sun Z."/>
            <person name="Harris H.M."/>
            <person name="McCann A."/>
            <person name="Guo C."/>
            <person name="Argimon S."/>
            <person name="Zhang W."/>
            <person name="Yang X."/>
            <person name="Jeffery I.B."/>
            <person name="Cooney J.C."/>
            <person name="Kagawa T.F."/>
            <person name="Liu W."/>
            <person name="Song Y."/>
            <person name="Salvetti E."/>
            <person name="Wrobel A."/>
            <person name="Rasinkangas P."/>
            <person name="Parkhill J."/>
            <person name="Rea M.C."/>
            <person name="O'Sullivan O."/>
            <person name="Ritari J."/>
            <person name="Douillard F.P."/>
            <person name="Paul Ross R."/>
            <person name="Yang R."/>
            <person name="Briner A.E."/>
            <person name="Felis G.E."/>
            <person name="de Vos W.M."/>
            <person name="Barrangou R."/>
            <person name="Klaenhammer T.R."/>
            <person name="Caufield P.W."/>
            <person name="Cui Y."/>
            <person name="Zhang H."/>
            <person name="O'Toole P.W."/>
        </authorList>
    </citation>
    <scope>NUCLEOTIDE SEQUENCE [LARGE SCALE GENOMIC DNA]</scope>
    <source>
        <strain evidence="2 3">DSM 13343</strain>
    </source>
</reference>
<dbReference type="PATRIC" id="fig|1423769.4.peg.2619"/>
<dbReference type="EMBL" id="AZEU01000039">
    <property type="protein sequence ID" value="KRL52378.1"/>
    <property type="molecule type" value="Genomic_DNA"/>
</dbReference>
<accession>A0A0R1RC76</accession>
<sequence>MILLQIFLALMGLCLLVLGAQFMSGRWLSMLKADASKQTGIAVGLPLLVFGLLLLRFAF</sequence>
<evidence type="ECO:0000313" key="2">
    <source>
        <dbReference type="EMBL" id="KRL52378.1"/>
    </source>
</evidence>
<keyword evidence="1" id="KW-0812">Transmembrane</keyword>